<feature type="compositionally biased region" description="Polar residues" evidence="2">
    <location>
        <begin position="382"/>
        <end position="391"/>
    </location>
</feature>
<dbReference type="GO" id="GO:0016567">
    <property type="term" value="P:protein ubiquitination"/>
    <property type="evidence" value="ECO:0007669"/>
    <property type="project" value="InterPro"/>
</dbReference>
<gene>
    <name evidence="5 6" type="primary">LOC111129816</name>
</gene>
<dbReference type="RefSeq" id="XP_022331981.1">
    <property type="nucleotide sequence ID" value="XM_022476273.1"/>
</dbReference>
<organism evidence="4 5">
    <name type="scientific">Crassostrea virginica</name>
    <name type="common">Eastern oyster</name>
    <dbReference type="NCBI Taxonomy" id="6565"/>
    <lineage>
        <taxon>Eukaryota</taxon>
        <taxon>Metazoa</taxon>
        <taxon>Spiralia</taxon>
        <taxon>Lophotrochozoa</taxon>
        <taxon>Mollusca</taxon>
        <taxon>Bivalvia</taxon>
        <taxon>Autobranchia</taxon>
        <taxon>Pteriomorphia</taxon>
        <taxon>Ostreida</taxon>
        <taxon>Ostreoidea</taxon>
        <taxon>Ostreidae</taxon>
        <taxon>Crassostrea</taxon>
    </lineage>
</organism>
<dbReference type="SMART" id="SM00256">
    <property type="entry name" value="FBOX"/>
    <property type="match status" value="1"/>
</dbReference>
<dbReference type="InterPro" id="IPR042508">
    <property type="entry name" value="FBXW5"/>
</dbReference>
<dbReference type="Pfam" id="PF12937">
    <property type="entry name" value="F-box-like"/>
    <property type="match status" value="1"/>
</dbReference>
<dbReference type="Gene3D" id="1.20.1280.50">
    <property type="match status" value="1"/>
</dbReference>
<dbReference type="Pfam" id="PF00400">
    <property type="entry name" value="WD40"/>
    <property type="match status" value="2"/>
</dbReference>
<dbReference type="PANTHER" id="PTHR20995">
    <property type="entry name" value="F-BOX/WD REPEAT-CONTAINING PROTEIN 5"/>
    <property type="match status" value="1"/>
</dbReference>
<dbReference type="OrthoDB" id="192402at2759"/>
<keyword evidence="4" id="KW-1185">Reference proteome</keyword>
<proteinExistence type="predicted"/>
<dbReference type="GeneID" id="111129816"/>
<dbReference type="GO" id="GO:0019005">
    <property type="term" value="C:SCF ubiquitin ligase complex"/>
    <property type="evidence" value="ECO:0007669"/>
    <property type="project" value="InterPro"/>
</dbReference>
<evidence type="ECO:0000259" key="3">
    <source>
        <dbReference type="PROSITE" id="PS50181"/>
    </source>
</evidence>
<dbReference type="InterPro" id="IPR036322">
    <property type="entry name" value="WD40_repeat_dom_sf"/>
</dbReference>
<dbReference type="Gene3D" id="2.130.10.10">
    <property type="entry name" value="YVTN repeat-like/Quinoprotein amine dehydrogenase"/>
    <property type="match status" value="2"/>
</dbReference>
<accession>A0A8B8DVR0</accession>
<reference evidence="5 6" key="1">
    <citation type="submission" date="2025-04" db="UniProtKB">
        <authorList>
            <consortium name="RefSeq"/>
        </authorList>
    </citation>
    <scope>IDENTIFICATION</scope>
    <source>
        <tissue evidence="5 6">Whole sample</tissue>
    </source>
</reference>
<feature type="repeat" description="WD" evidence="1">
    <location>
        <begin position="88"/>
        <end position="129"/>
    </location>
</feature>
<dbReference type="PROSITE" id="PS50294">
    <property type="entry name" value="WD_REPEATS_REGION"/>
    <property type="match status" value="1"/>
</dbReference>
<protein>
    <submittedName>
        <fullName evidence="5 6">F-box/WD repeat-containing protein 5-like</fullName>
    </submittedName>
</protein>
<dbReference type="Proteomes" id="UP000694844">
    <property type="component" value="Chromosome 4"/>
</dbReference>
<dbReference type="SUPFAM" id="SSF50978">
    <property type="entry name" value="WD40 repeat-like"/>
    <property type="match status" value="1"/>
</dbReference>
<feature type="domain" description="F-box" evidence="3">
    <location>
        <begin position="5"/>
        <end position="51"/>
    </location>
</feature>
<dbReference type="KEGG" id="cvn:111129816"/>
<feature type="compositionally biased region" description="Acidic residues" evidence="2">
    <location>
        <begin position="327"/>
        <end position="352"/>
    </location>
</feature>
<dbReference type="InterPro" id="IPR036047">
    <property type="entry name" value="F-box-like_dom_sf"/>
</dbReference>
<dbReference type="PROSITE" id="PS50181">
    <property type="entry name" value="FBOX"/>
    <property type="match status" value="1"/>
</dbReference>
<feature type="repeat" description="WD" evidence="1">
    <location>
        <begin position="562"/>
        <end position="597"/>
    </location>
</feature>
<evidence type="ECO:0000313" key="4">
    <source>
        <dbReference type="Proteomes" id="UP000694844"/>
    </source>
</evidence>
<dbReference type="SMART" id="SM00320">
    <property type="entry name" value="WD40"/>
    <property type="match status" value="2"/>
</dbReference>
<dbReference type="InterPro" id="IPR015943">
    <property type="entry name" value="WD40/YVTN_repeat-like_dom_sf"/>
</dbReference>
<dbReference type="InterPro" id="IPR001680">
    <property type="entry name" value="WD40_rpt"/>
</dbReference>
<dbReference type="PROSITE" id="PS50082">
    <property type="entry name" value="WD_REPEATS_2"/>
    <property type="match status" value="2"/>
</dbReference>
<evidence type="ECO:0000313" key="5">
    <source>
        <dbReference type="RefSeq" id="XP_022331980.1"/>
    </source>
</evidence>
<dbReference type="SUPFAM" id="SSF81383">
    <property type="entry name" value="F-box domain"/>
    <property type="match status" value="1"/>
</dbReference>
<dbReference type="PANTHER" id="PTHR20995:SF17">
    <property type="entry name" value="F-BOX_WD REPEAT-CONTAINING PROTEIN 5"/>
    <property type="match status" value="1"/>
</dbReference>
<keyword evidence="1" id="KW-0853">WD repeat</keyword>
<evidence type="ECO:0000256" key="2">
    <source>
        <dbReference type="SAM" id="MobiDB-lite"/>
    </source>
</evidence>
<dbReference type="RefSeq" id="XP_022331980.1">
    <property type="nucleotide sequence ID" value="XM_022476272.1"/>
</dbReference>
<feature type="region of interest" description="Disordered" evidence="2">
    <location>
        <begin position="601"/>
        <end position="629"/>
    </location>
</feature>
<dbReference type="InterPro" id="IPR001810">
    <property type="entry name" value="F-box_dom"/>
</dbReference>
<evidence type="ECO:0000313" key="6">
    <source>
        <dbReference type="RefSeq" id="XP_022331981.1"/>
    </source>
</evidence>
<name>A0A8B8DVR0_CRAVI</name>
<dbReference type="GO" id="GO:0080008">
    <property type="term" value="C:Cul4-RING E3 ubiquitin ligase complex"/>
    <property type="evidence" value="ECO:0007669"/>
    <property type="project" value="InterPro"/>
</dbReference>
<dbReference type="AlphaFoldDB" id="A0A8B8DVR0"/>
<sequence>MEDSFSLFQQLPDSILLHVFSFLDGTSLVRASSVCQQWYCVANDEVLWRHLVFVMVRKRAILPPDKESWREEYKRLTHHIPQELSQDVAGHQDEIYYLTFSPSGRFLASVGKDGTCRLWKYGNTVTLQNTAGPFFNPPLKTRFCEFNESETLLMVTGLTHIFDIEGSIFIAVLSMPDLSLLYAVKGEYPNFRGGWLNDTNFLLPRHFYDHGNCFKLEAHEVNVKSKKKDRNLADLFVKCRTKGRDLLVTYFNQSRCDFARVIDPKHWGNLDQYFHLSKEVTPDTEASGSGFSQTDGDQTKPELVKNATTMSGSDDEIDFDEKKPQSDDDDDSDIIVDDDDDNDDISADDDIDSELEDAYLNDYALYQKMVRTAKKLADHGQPNRTSKQRTGTGEESRPHGEVLQEIVSQGRKIILMVHSSRRLEEKCFIALYAVKEDETNPGKPFKKLGVNGGILGLRLSPDQRYLVYAVRELREKDEYWGFDTDILTIVYDLILDQCQDSVYMGSQATTTDHLSYIFPDLSPDLIAMGAEVIEGHLWDRHYGVKLPSNIIHSSHGPQGSGLNAVAFHPRDQETLVTAGDDRLIKVWRSKNRQAEITRGEVAKMEVKEGQEEDSEEKTPETRRKKCSKHNSLFSCFSKGHLKK</sequence>
<feature type="region of interest" description="Disordered" evidence="2">
    <location>
        <begin position="375"/>
        <end position="399"/>
    </location>
</feature>
<evidence type="ECO:0000256" key="1">
    <source>
        <dbReference type="PROSITE-ProRule" id="PRU00221"/>
    </source>
</evidence>
<feature type="region of interest" description="Disordered" evidence="2">
    <location>
        <begin position="308"/>
        <end position="352"/>
    </location>
</feature>